<dbReference type="Proteomes" id="UP000251075">
    <property type="component" value="Unassembled WGS sequence"/>
</dbReference>
<feature type="transmembrane region" description="Helical" evidence="1">
    <location>
        <begin position="216"/>
        <end position="234"/>
    </location>
</feature>
<evidence type="ECO:0000313" key="2">
    <source>
        <dbReference type="EMBL" id="RAU21848.1"/>
    </source>
</evidence>
<feature type="transmembrane region" description="Helical" evidence="1">
    <location>
        <begin position="393"/>
        <end position="410"/>
    </location>
</feature>
<sequence length="752" mass="85685">MSGKVDSLMLMTRRLSAETLSRLGLWVLLAYILLPFLYIWAGDTFETEAAAVIDHATVPMILGKRQFMVQTIALLSQWLQMAPFPVQRLMTIFCAVPSLWLIYLFVRRFHAITPLRFLLYSFAAPAWLVSLEIPSDTAPAFLLFLVALELALRSVWLLPVAALSAALAILYRGDALPIIGALPLTITVAAVWPRLTGGQGWGGWRELLSDPRLRRALIGAVSYFPLIYGALYLVCLPYKVTPLELIAQTLDEGASLIIPGEYRLDTWLKTFSIGWILLLPFYAGFILGEVRRSRWGWMRLWPVVPVAVYVYGYWNAICQPRYVIYIAPFLMVMTAEAIPFTIACLTRASRHGRKIFIVAAVLLVFNPLGPWLTSGRGNSDNWFERMSINMNGGRTYSPLFGGMLPAINFWRHQALRACMAVPIAATRDMIVSPDKDTVIAFVWAVEWWHYLATEVYFEHFKLKHRPFDRVDVLDRKGLGWHTLPYDPGRTHRVDDYSYNGKRTLEFYMGDGAVGLEKAQEALEHFMTVEVPSGRHAPVDFSRVQTIESWAMGSAFYPHYFNPSMMCLRATLGLGPAKDGRAAPTLLATGDIRKFNSSGSVLSAPEKAAQTKQLDERRQENKEWLDSIPDYEHRLYDRVQLIKNRQVSLERTQWLQFVVLLLAIIGSTWWFSQRKPESADRSARRTSSPWRRVRDLATRIGRRSSLAWRARRIEAKLRLMETSMGELDGDDLKTILAELREIRDDMERLAKAL</sequence>
<evidence type="ECO:0000313" key="3">
    <source>
        <dbReference type="Proteomes" id="UP000251075"/>
    </source>
</evidence>
<feature type="transmembrane region" description="Helical" evidence="1">
    <location>
        <begin position="20"/>
        <end position="41"/>
    </location>
</feature>
<feature type="transmembrane region" description="Helical" evidence="1">
    <location>
        <begin position="86"/>
        <end position="106"/>
    </location>
</feature>
<accession>A0A364NXP1</accession>
<keyword evidence="1" id="KW-1133">Transmembrane helix</keyword>
<feature type="transmembrane region" description="Helical" evidence="1">
    <location>
        <begin position="300"/>
        <end position="316"/>
    </location>
</feature>
<feature type="transmembrane region" description="Helical" evidence="1">
    <location>
        <begin position="267"/>
        <end position="288"/>
    </location>
</feature>
<keyword evidence="1" id="KW-0472">Membrane</keyword>
<keyword evidence="1" id="KW-0812">Transmembrane</keyword>
<gene>
    <name evidence="2" type="ORF">CU669_11115</name>
</gene>
<protein>
    <submittedName>
        <fullName evidence="2">Uncharacterized protein</fullName>
    </submittedName>
</protein>
<feature type="transmembrane region" description="Helical" evidence="1">
    <location>
        <begin position="322"/>
        <end position="343"/>
    </location>
</feature>
<reference evidence="2 3" key="1">
    <citation type="submission" date="2017-11" db="EMBL/GenBank/DDBJ databases">
        <title>Draft genome sequence of magnetotactic bacterium Magnetospirillum kuznetsovii LBB-42.</title>
        <authorList>
            <person name="Grouzdev D.S."/>
            <person name="Rysina M.S."/>
            <person name="Baslerov R.V."/>
            <person name="Koziaeva V."/>
        </authorList>
    </citation>
    <scope>NUCLEOTIDE SEQUENCE [LARGE SCALE GENOMIC DNA]</scope>
    <source>
        <strain evidence="2 3">LBB-42</strain>
    </source>
</reference>
<keyword evidence="3" id="KW-1185">Reference proteome</keyword>
<dbReference type="EMBL" id="PGTO01000007">
    <property type="protein sequence ID" value="RAU21848.1"/>
    <property type="molecule type" value="Genomic_DNA"/>
</dbReference>
<dbReference type="AlphaFoldDB" id="A0A364NXP1"/>
<proteinExistence type="predicted"/>
<name>A0A364NXP1_9PROT</name>
<feature type="transmembrane region" description="Helical" evidence="1">
    <location>
        <begin position="140"/>
        <end position="169"/>
    </location>
</feature>
<organism evidence="2 3">
    <name type="scientific">Paramagnetospirillum kuznetsovii</name>
    <dbReference type="NCBI Taxonomy" id="2053833"/>
    <lineage>
        <taxon>Bacteria</taxon>
        <taxon>Pseudomonadati</taxon>
        <taxon>Pseudomonadota</taxon>
        <taxon>Alphaproteobacteria</taxon>
        <taxon>Rhodospirillales</taxon>
        <taxon>Magnetospirillaceae</taxon>
        <taxon>Paramagnetospirillum</taxon>
    </lineage>
</organism>
<comment type="caution">
    <text evidence="2">The sequence shown here is derived from an EMBL/GenBank/DDBJ whole genome shotgun (WGS) entry which is preliminary data.</text>
</comment>
<feature type="transmembrane region" description="Helical" evidence="1">
    <location>
        <begin position="175"/>
        <end position="195"/>
    </location>
</feature>
<feature type="transmembrane region" description="Helical" evidence="1">
    <location>
        <begin position="355"/>
        <end position="373"/>
    </location>
</feature>
<feature type="transmembrane region" description="Helical" evidence="1">
    <location>
        <begin position="653"/>
        <end position="671"/>
    </location>
</feature>
<evidence type="ECO:0000256" key="1">
    <source>
        <dbReference type="SAM" id="Phobius"/>
    </source>
</evidence>